<dbReference type="PROSITE" id="PS51257">
    <property type="entry name" value="PROKAR_LIPOPROTEIN"/>
    <property type="match status" value="1"/>
</dbReference>
<protein>
    <submittedName>
        <fullName evidence="2">Uncharacterized protein</fullName>
    </submittedName>
</protein>
<dbReference type="EMBL" id="SRJD01000046">
    <property type="protein sequence ID" value="TGA95581.1"/>
    <property type="molecule type" value="Genomic_DNA"/>
</dbReference>
<name>A0A4Z0GIL2_9BACL</name>
<dbReference type="RefSeq" id="WP_135350154.1">
    <property type="nucleotide sequence ID" value="NZ_SRJD01000046.1"/>
</dbReference>
<evidence type="ECO:0000313" key="2">
    <source>
        <dbReference type="EMBL" id="TGA95581.1"/>
    </source>
</evidence>
<evidence type="ECO:0000256" key="1">
    <source>
        <dbReference type="SAM" id="SignalP"/>
    </source>
</evidence>
<evidence type="ECO:0000313" key="3">
    <source>
        <dbReference type="Proteomes" id="UP000298347"/>
    </source>
</evidence>
<keyword evidence="1" id="KW-0732">Signal</keyword>
<dbReference type="Proteomes" id="UP000298347">
    <property type="component" value="Unassembled WGS sequence"/>
</dbReference>
<accession>A0A4Z0GIL2</accession>
<keyword evidence="3" id="KW-1185">Reference proteome</keyword>
<feature type="chain" id="PRO_5021349787" evidence="1">
    <location>
        <begin position="22"/>
        <end position="147"/>
    </location>
</feature>
<organism evidence="2 3">
    <name type="scientific">Sporolactobacillus shoreae</name>
    <dbReference type="NCBI Taxonomy" id="1465501"/>
    <lineage>
        <taxon>Bacteria</taxon>
        <taxon>Bacillati</taxon>
        <taxon>Bacillota</taxon>
        <taxon>Bacilli</taxon>
        <taxon>Bacillales</taxon>
        <taxon>Sporolactobacillaceae</taxon>
        <taxon>Sporolactobacillus</taxon>
    </lineage>
</organism>
<proteinExistence type="predicted"/>
<sequence length="147" mass="16224">MKKVILVIATLLLLSACGSQNGIPQNQFSQDEQVAYNFLKGVYSGDKNDQEDAVSKYAGDVVPGGSIAQSYLDLGYFADQYKDIKLIKLVNETGKDKGWKSILADLKNNENSIEAIIEIKSHKVQDIYLSNVKDTQKGFNALKASKF</sequence>
<gene>
    <name evidence="2" type="ORF">E4665_17850</name>
</gene>
<feature type="signal peptide" evidence="1">
    <location>
        <begin position="1"/>
        <end position="21"/>
    </location>
</feature>
<reference evidence="2 3" key="1">
    <citation type="journal article" date="2015" name="Int. J. Syst. Evol. Microbiol.">
        <title>Sporolactobacillus shoreae sp. nov. and Sporolactobacillus spathodeae sp. nov., two spore-forming lactic acid bacteria isolated from tree barks in Thailand.</title>
        <authorList>
            <person name="Thamacharoensuk T."/>
            <person name="Kitahara M."/>
            <person name="Ohkuma M."/>
            <person name="Thongchul N."/>
            <person name="Tanasupawat S."/>
        </authorList>
    </citation>
    <scope>NUCLEOTIDE SEQUENCE [LARGE SCALE GENOMIC DNA]</scope>
    <source>
        <strain evidence="2 3">BK92</strain>
    </source>
</reference>
<comment type="caution">
    <text evidence="2">The sequence shown here is derived from an EMBL/GenBank/DDBJ whole genome shotgun (WGS) entry which is preliminary data.</text>
</comment>
<dbReference type="AlphaFoldDB" id="A0A4Z0GIL2"/>